<accession>A0A5D2L9I1</accession>
<reference evidence="1 2" key="1">
    <citation type="submission" date="2019-07" db="EMBL/GenBank/DDBJ databases">
        <title>WGS assembly of Gossypium tomentosum.</title>
        <authorList>
            <person name="Chen Z.J."/>
            <person name="Sreedasyam A."/>
            <person name="Ando A."/>
            <person name="Song Q."/>
            <person name="De L."/>
            <person name="Hulse-Kemp A."/>
            <person name="Ding M."/>
            <person name="Ye W."/>
            <person name="Kirkbride R."/>
            <person name="Jenkins J."/>
            <person name="Plott C."/>
            <person name="Lovell J."/>
            <person name="Lin Y.-M."/>
            <person name="Vaughn R."/>
            <person name="Liu B."/>
            <person name="Li W."/>
            <person name="Simpson S."/>
            <person name="Scheffler B."/>
            <person name="Saski C."/>
            <person name="Grover C."/>
            <person name="Hu G."/>
            <person name="Conover J."/>
            <person name="Carlson J."/>
            <person name="Shu S."/>
            <person name="Boston L."/>
            <person name="Williams M."/>
            <person name="Peterson D."/>
            <person name="Mcgee K."/>
            <person name="Jones D."/>
            <person name="Wendel J."/>
            <person name="Stelly D."/>
            <person name="Grimwood J."/>
            <person name="Schmutz J."/>
        </authorList>
    </citation>
    <scope>NUCLEOTIDE SEQUENCE [LARGE SCALE GENOMIC DNA]</scope>
    <source>
        <strain evidence="1">7179.01</strain>
    </source>
</reference>
<dbReference type="PANTHER" id="PTHR47723:SF19">
    <property type="entry name" value="POLYNUCLEOTIDYL TRANSFERASE, RIBONUCLEASE H-LIKE SUPERFAMILY PROTEIN"/>
    <property type="match status" value="1"/>
</dbReference>
<dbReference type="EMBL" id="CM017626">
    <property type="protein sequence ID" value="TYH75686.1"/>
    <property type="molecule type" value="Genomic_DNA"/>
</dbReference>
<evidence type="ECO:0000313" key="1">
    <source>
        <dbReference type="EMBL" id="TYH75686.1"/>
    </source>
</evidence>
<organism evidence="1 2">
    <name type="scientific">Gossypium tomentosum</name>
    <name type="common">Hawaiian cotton</name>
    <name type="synonym">Gossypium sandvicense</name>
    <dbReference type="NCBI Taxonomy" id="34277"/>
    <lineage>
        <taxon>Eukaryota</taxon>
        <taxon>Viridiplantae</taxon>
        <taxon>Streptophyta</taxon>
        <taxon>Embryophyta</taxon>
        <taxon>Tracheophyta</taxon>
        <taxon>Spermatophyta</taxon>
        <taxon>Magnoliopsida</taxon>
        <taxon>eudicotyledons</taxon>
        <taxon>Gunneridae</taxon>
        <taxon>Pentapetalae</taxon>
        <taxon>rosids</taxon>
        <taxon>malvids</taxon>
        <taxon>Malvales</taxon>
        <taxon>Malvaceae</taxon>
        <taxon>Malvoideae</taxon>
        <taxon>Gossypium</taxon>
    </lineage>
</organism>
<sequence>MNRASGYWWCWPMKCSSSRSTVNKNVIMWKPPPPGWMKFSVAGVIMEDEAGSGGVLRDNKGVAYAMFSRPIEATRLGKAELRAIKIVVEMFTSMGWHEKVHLLTCSSGERLKLVRMVWRNPSKFAPKNTAN</sequence>
<name>A0A5D2L9I1_GOSTO</name>
<proteinExistence type="predicted"/>
<dbReference type="InterPro" id="IPR053151">
    <property type="entry name" value="RNase_H-like"/>
</dbReference>
<dbReference type="Proteomes" id="UP000322667">
    <property type="component" value="Chromosome D04"/>
</dbReference>
<gene>
    <name evidence="1" type="ORF">ES332_D04G037400v1</name>
</gene>
<keyword evidence="2" id="KW-1185">Reference proteome</keyword>
<evidence type="ECO:0000313" key="2">
    <source>
        <dbReference type="Proteomes" id="UP000322667"/>
    </source>
</evidence>
<protein>
    <recommendedName>
        <fullName evidence="3">RNase H type-1 domain-containing protein</fullName>
    </recommendedName>
</protein>
<dbReference type="AlphaFoldDB" id="A0A5D2L9I1"/>
<dbReference type="PANTHER" id="PTHR47723">
    <property type="entry name" value="OS05G0353850 PROTEIN"/>
    <property type="match status" value="1"/>
</dbReference>
<evidence type="ECO:0008006" key="3">
    <source>
        <dbReference type="Google" id="ProtNLM"/>
    </source>
</evidence>